<dbReference type="Proteomes" id="UP001557470">
    <property type="component" value="Unassembled WGS sequence"/>
</dbReference>
<feature type="region of interest" description="Disordered" evidence="1">
    <location>
        <begin position="380"/>
        <end position="529"/>
    </location>
</feature>
<accession>A0ABD0XFQ0</accession>
<name>A0ABD0XFQ0_UMBPY</name>
<keyword evidence="3" id="KW-1185">Reference proteome</keyword>
<feature type="compositionally biased region" description="Basic and acidic residues" evidence="1">
    <location>
        <begin position="687"/>
        <end position="696"/>
    </location>
</feature>
<sequence>MAVESVPVEKPKRGRKAKQASVEHIETEEKAVVESLKIPQIEDQQLSSDVPLQKSRRGRNAKHVSVEQVETVLKNTAEAVTVEIAPTVEVDAPVPVAKPKRGKKSKQESVEHIQSLNVETPVEQVEAQEQTTVTAVEKPKSGGRKTKQASQEQVEPVEEPAVESVAVPSTVKVDAPVAKPKRGKKTKQESVEQVEILLENTADAVSVHDIEKIEAQAAVVKFKRGKNLKPGSVEAEISPIEMIDTKEQPAVSVEKPRARGRRAKQESAEEITSVEENVAEAVVVEIAPTVEVDAPVPVAKPKRGKKTKQESVEHIQSLNVETPVEQVEAQEQTTVTAVEKPKPAGRKTKQASQGQVEPVEEPVVECLAVGAQEQTIVAPVEKTKRGGRRTKQDPECVVPNVSKEAPGETSAPRPEKPKGGRRAKQQKVSEMVENMIVQEVHVPEQTEEVKPQSEETSAETEDHLEAPVKPGRTRKARTVVTDEVPVKRARRGAADSAKENAASEETVEFPTQPLKRGRRPKSTVSADDTTITMVSNPLEVELTNIEAISVVDKKGKGKIQKKLMAVSENSSDQVGSIANNTSKSVNWKLDMDVKHEITPLSKPRKSRLKDNVPINIEVQPEPVEEQQVVKTVRGRRTRTDVEVEEEPAKSTPLKRVRRTAIETEASAQAIVPISKPVNIRSQARTTKRPEEVELSDKAVPNEPVKTTRRGAKSDAVKATSTTDRQKVVETISKATVVAATKGRGKAVTKRKAQEIDIEQAIDSEQSSKPRRGRAAKQ</sequence>
<dbReference type="AlphaFoldDB" id="A0ABD0XFQ0"/>
<protein>
    <submittedName>
        <fullName evidence="2">Uncharacterized protein</fullName>
    </submittedName>
</protein>
<feature type="region of interest" description="Disordered" evidence="1">
    <location>
        <begin position="1"/>
        <end position="25"/>
    </location>
</feature>
<gene>
    <name evidence="2" type="ORF">UPYG_G00139430</name>
</gene>
<evidence type="ECO:0000313" key="3">
    <source>
        <dbReference type="Proteomes" id="UP001557470"/>
    </source>
</evidence>
<feature type="compositionally biased region" description="Basic residues" evidence="1">
    <location>
        <begin position="768"/>
        <end position="777"/>
    </location>
</feature>
<organism evidence="2 3">
    <name type="scientific">Umbra pygmaea</name>
    <name type="common">Eastern mudminnow</name>
    <dbReference type="NCBI Taxonomy" id="75934"/>
    <lineage>
        <taxon>Eukaryota</taxon>
        <taxon>Metazoa</taxon>
        <taxon>Chordata</taxon>
        <taxon>Craniata</taxon>
        <taxon>Vertebrata</taxon>
        <taxon>Euteleostomi</taxon>
        <taxon>Actinopterygii</taxon>
        <taxon>Neopterygii</taxon>
        <taxon>Teleostei</taxon>
        <taxon>Protacanthopterygii</taxon>
        <taxon>Esociformes</taxon>
        <taxon>Umbridae</taxon>
        <taxon>Umbra</taxon>
    </lineage>
</organism>
<feature type="region of interest" description="Disordered" evidence="1">
    <location>
        <begin position="96"/>
        <end position="165"/>
    </location>
</feature>
<reference evidence="2 3" key="1">
    <citation type="submission" date="2024-06" db="EMBL/GenBank/DDBJ databases">
        <authorList>
            <person name="Pan Q."/>
            <person name="Wen M."/>
            <person name="Jouanno E."/>
            <person name="Zahm M."/>
            <person name="Klopp C."/>
            <person name="Cabau C."/>
            <person name="Louis A."/>
            <person name="Berthelot C."/>
            <person name="Parey E."/>
            <person name="Roest Crollius H."/>
            <person name="Montfort J."/>
            <person name="Robinson-Rechavi M."/>
            <person name="Bouchez O."/>
            <person name="Lampietro C."/>
            <person name="Lopez Roques C."/>
            <person name="Donnadieu C."/>
            <person name="Postlethwait J."/>
            <person name="Bobe J."/>
            <person name="Verreycken H."/>
            <person name="Guiguen Y."/>
        </authorList>
    </citation>
    <scope>NUCLEOTIDE SEQUENCE [LARGE SCALE GENOMIC DNA]</scope>
    <source>
        <strain evidence="2">Up_M1</strain>
        <tissue evidence="2">Testis</tissue>
    </source>
</reference>
<evidence type="ECO:0000313" key="2">
    <source>
        <dbReference type="EMBL" id="KAL0984283.1"/>
    </source>
</evidence>
<feature type="region of interest" description="Disordered" evidence="1">
    <location>
        <begin position="680"/>
        <end position="722"/>
    </location>
</feature>
<comment type="caution">
    <text evidence="2">The sequence shown here is derived from an EMBL/GenBank/DDBJ whole genome shotgun (WGS) entry which is preliminary data.</text>
</comment>
<feature type="region of interest" description="Disordered" evidence="1">
    <location>
        <begin position="248"/>
        <end position="272"/>
    </location>
</feature>
<feature type="region of interest" description="Disordered" evidence="1">
    <location>
        <begin position="758"/>
        <end position="777"/>
    </location>
</feature>
<proteinExistence type="predicted"/>
<feature type="region of interest" description="Disordered" evidence="1">
    <location>
        <begin position="320"/>
        <end position="359"/>
    </location>
</feature>
<dbReference type="EMBL" id="JAGEUA010000004">
    <property type="protein sequence ID" value="KAL0984283.1"/>
    <property type="molecule type" value="Genomic_DNA"/>
</dbReference>
<feature type="compositionally biased region" description="Basic and acidic residues" evidence="1">
    <location>
        <begin position="441"/>
        <end position="453"/>
    </location>
</feature>
<feature type="region of interest" description="Disordered" evidence="1">
    <location>
        <begin position="43"/>
        <end position="64"/>
    </location>
</feature>
<evidence type="ECO:0000256" key="1">
    <source>
        <dbReference type="SAM" id="MobiDB-lite"/>
    </source>
</evidence>
<feature type="region of interest" description="Disordered" evidence="1">
    <location>
        <begin position="624"/>
        <end position="655"/>
    </location>
</feature>